<evidence type="ECO:0000313" key="2">
    <source>
        <dbReference type="Proteomes" id="UP000663852"/>
    </source>
</evidence>
<organism evidence="1 2">
    <name type="scientific">Adineta ricciae</name>
    <name type="common">Rotifer</name>
    <dbReference type="NCBI Taxonomy" id="249248"/>
    <lineage>
        <taxon>Eukaryota</taxon>
        <taxon>Metazoa</taxon>
        <taxon>Spiralia</taxon>
        <taxon>Gnathifera</taxon>
        <taxon>Rotifera</taxon>
        <taxon>Eurotatoria</taxon>
        <taxon>Bdelloidea</taxon>
        <taxon>Adinetida</taxon>
        <taxon>Adinetidae</taxon>
        <taxon>Adineta</taxon>
    </lineage>
</organism>
<gene>
    <name evidence="1" type="ORF">EDS130_LOCUS45104</name>
</gene>
<dbReference type="AlphaFoldDB" id="A0A815W2C8"/>
<proteinExistence type="predicted"/>
<evidence type="ECO:0000313" key="1">
    <source>
        <dbReference type="EMBL" id="CAF1538081.1"/>
    </source>
</evidence>
<protein>
    <submittedName>
        <fullName evidence="1">Uncharacterized protein</fullName>
    </submittedName>
</protein>
<accession>A0A815W2C8</accession>
<name>A0A815W2C8_ADIRI</name>
<comment type="caution">
    <text evidence="1">The sequence shown here is derived from an EMBL/GenBank/DDBJ whole genome shotgun (WGS) entry which is preliminary data.</text>
</comment>
<dbReference type="Proteomes" id="UP000663852">
    <property type="component" value="Unassembled WGS sequence"/>
</dbReference>
<sequence>MELDDHWSYKSIVTKLIQQMRAEDQKYLTLLNHLRLGETTCDDFDHLCTRIISPAQAVESLKEKPWCDAHILVFRNQLRTEINNRAAFDKAKEAGIPLIVVIAHDKIRSKVSEDDVI</sequence>
<dbReference type="EMBL" id="CAJNOJ010001002">
    <property type="protein sequence ID" value="CAF1538081.1"/>
    <property type="molecule type" value="Genomic_DNA"/>
</dbReference>
<reference evidence="1" key="1">
    <citation type="submission" date="2021-02" db="EMBL/GenBank/DDBJ databases">
        <authorList>
            <person name="Nowell W R."/>
        </authorList>
    </citation>
    <scope>NUCLEOTIDE SEQUENCE</scope>
</reference>